<protein>
    <recommendedName>
        <fullName evidence="3">Chitin-binding type-4 domain-containing protein</fullName>
    </recommendedName>
</protein>
<evidence type="ECO:0000256" key="1">
    <source>
        <dbReference type="SAM" id="MobiDB-lite"/>
    </source>
</evidence>
<name>A0AAE0Y651_9GAST</name>
<evidence type="ECO:0000313" key="4">
    <source>
        <dbReference type="EMBL" id="KAK3734401.1"/>
    </source>
</evidence>
<organism evidence="4 5">
    <name type="scientific">Elysia crispata</name>
    <name type="common">lettuce slug</name>
    <dbReference type="NCBI Taxonomy" id="231223"/>
    <lineage>
        <taxon>Eukaryota</taxon>
        <taxon>Metazoa</taxon>
        <taxon>Spiralia</taxon>
        <taxon>Lophotrochozoa</taxon>
        <taxon>Mollusca</taxon>
        <taxon>Gastropoda</taxon>
        <taxon>Heterobranchia</taxon>
        <taxon>Euthyneura</taxon>
        <taxon>Panpulmonata</taxon>
        <taxon>Sacoglossa</taxon>
        <taxon>Placobranchoidea</taxon>
        <taxon>Plakobranchidae</taxon>
        <taxon>Elysia</taxon>
    </lineage>
</organism>
<dbReference type="Gene3D" id="2.70.50.70">
    <property type="match status" value="1"/>
</dbReference>
<evidence type="ECO:0000259" key="3">
    <source>
        <dbReference type="Pfam" id="PF03067"/>
    </source>
</evidence>
<comment type="caution">
    <text evidence="4">The sequence shown here is derived from an EMBL/GenBank/DDBJ whole genome shotgun (WGS) entry which is preliminary data.</text>
</comment>
<evidence type="ECO:0000313" key="5">
    <source>
        <dbReference type="Proteomes" id="UP001283361"/>
    </source>
</evidence>
<keyword evidence="2" id="KW-0732">Signal</keyword>
<feature type="compositionally biased region" description="Polar residues" evidence="1">
    <location>
        <begin position="229"/>
        <end position="239"/>
    </location>
</feature>
<feature type="domain" description="Chitin-binding type-4" evidence="3">
    <location>
        <begin position="30"/>
        <end position="210"/>
    </location>
</feature>
<dbReference type="EMBL" id="JAWDGP010006851">
    <property type="protein sequence ID" value="KAK3734401.1"/>
    <property type="molecule type" value="Genomic_DNA"/>
</dbReference>
<dbReference type="Pfam" id="PF03067">
    <property type="entry name" value="LPMO_10"/>
    <property type="match status" value="1"/>
</dbReference>
<reference evidence="4" key="1">
    <citation type="journal article" date="2023" name="G3 (Bethesda)">
        <title>A reference genome for the long-term kleptoplast-retaining sea slug Elysia crispata morphotype clarki.</title>
        <authorList>
            <person name="Eastman K.E."/>
            <person name="Pendleton A.L."/>
            <person name="Shaikh M.A."/>
            <person name="Suttiyut T."/>
            <person name="Ogas R."/>
            <person name="Tomko P."/>
            <person name="Gavelis G."/>
            <person name="Widhalm J.R."/>
            <person name="Wisecaver J.H."/>
        </authorList>
    </citation>
    <scope>NUCLEOTIDE SEQUENCE</scope>
    <source>
        <strain evidence="4">ECLA1</strain>
    </source>
</reference>
<dbReference type="Proteomes" id="UP001283361">
    <property type="component" value="Unassembled WGS sequence"/>
</dbReference>
<sequence>MGISSFYISSRSLLFTLLLCLTLTQRSEGHGYMIDPPARSSMWRVGFNTPVNYNDNALRCGGSRTTCGVCGDAADGPRDHETGGRFATGAIAKNYKQGDEVNVRITVTANHQGWFYFHLCARDDPNQAETEDCLNRIPLKLADGRNRFPLRARVFGVVNVRVKLPDEISCSHCVLRWKWITGNSWGRDPQTGEGCLGCGAQEQFYGCADVNIRPKNPSAQRREEEKPPQESTKSPQSATDGRYRPDVGAGNVGNTEETVVTRKCLAVNNWEGDPELDSWCDANCNKMIPRFCPPIFCACQLM</sequence>
<proteinExistence type="predicted"/>
<feature type="signal peptide" evidence="2">
    <location>
        <begin position="1"/>
        <end position="29"/>
    </location>
</feature>
<evidence type="ECO:0000256" key="2">
    <source>
        <dbReference type="SAM" id="SignalP"/>
    </source>
</evidence>
<gene>
    <name evidence="4" type="ORF">RRG08_065770</name>
</gene>
<feature type="chain" id="PRO_5042062504" description="Chitin-binding type-4 domain-containing protein" evidence="2">
    <location>
        <begin position="30"/>
        <end position="302"/>
    </location>
</feature>
<accession>A0AAE0Y651</accession>
<feature type="region of interest" description="Disordered" evidence="1">
    <location>
        <begin position="217"/>
        <end position="252"/>
    </location>
</feature>
<keyword evidence="5" id="KW-1185">Reference proteome</keyword>
<dbReference type="AlphaFoldDB" id="A0AAE0Y651"/>
<dbReference type="InterPro" id="IPR004302">
    <property type="entry name" value="Cellulose/chitin-bd_N"/>
</dbReference>